<protein>
    <submittedName>
        <fullName evidence="1">Uncharacterized protein</fullName>
    </submittedName>
</protein>
<accession>A0ACC2JUH1</accession>
<gene>
    <name evidence="1" type="ORF">O1611_g2787</name>
</gene>
<reference evidence="1" key="1">
    <citation type="submission" date="2022-12" db="EMBL/GenBank/DDBJ databases">
        <title>Genome Sequence of Lasiodiplodia mahajangana.</title>
        <authorList>
            <person name="Buettner E."/>
        </authorList>
    </citation>
    <scope>NUCLEOTIDE SEQUENCE</scope>
    <source>
        <strain evidence="1">VT137</strain>
    </source>
</reference>
<name>A0ACC2JUH1_9PEZI</name>
<dbReference type="EMBL" id="JAPUUL010000412">
    <property type="protein sequence ID" value="KAJ8130838.1"/>
    <property type="molecule type" value="Genomic_DNA"/>
</dbReference>
<proteinExistence type="predicted"/>
<evidence type="ECO:0000313" key="2">
    <source>
        <dbReference type="Proteomes" id="UP001153332"/>
    </source>
</evidence>
<evidence type="ECO:0000313" key="1">
    <source>
        <dbReference type="EMBL" id="KAJ8130838.1"/>
    </source>
</evidence>
<comment type="caution">
    <text evidence="1">The sequence shown here is derived from an EMBL/GenBank/DDBJ whole genome shotgun (WGS) entry which is preliminary data.</text>
</comment>
<keyword evidence="2" id="KW-1185">Reference proteome</keyword>
<dbReference type="Proteomes" id="UP001153332">
    <property type="component" value="Unassembled WGS sequence"/>
</dbReference>
<organism evidence="1 2">
    <name type="scientific">Lasiodiplodia mahajangana</name>
    <dbReference type="NCBI Taxonomy" id="1108764"/>
    <lineage>
        <taxon>Eukaryota</taxon>
        <taxon>Fungi</taxon>
        <taxon>Dikarya</taxon>
        <taxon>Ascomycota</taxon>
        <taxon>Pezizomycotina</taxon>
        <taxon>Dothideomycetes</taxon>
        <taxon>Dothideomycetes incertae sedis</taxon>
        <taxon>Botryosphaeriales</taxon>
        <taxon>Botryosphaeriaceae</taxon>
        <taxon>Lasiodiplodia</taxon>
    </lineage>
</organism>
<sequence>MTQATGLSYSTVQTLWTSSTSVLVVDIYTLPSIADGVPTPAFLTQEWWSFGSRATSFSVSVTLASTNVSVQTPTATVSPGMNDRTVAGISIATALVGGILGAIGGLLFTIRNKRHGSHPQYVPYSDRATEPSTNPTTSDQLQRDRFLLGSTPDAVLIQDLHSLNNLIQQHTESHYHTKPVQLDSGRLCQPLKDLGIEKDSTSAIEKLVSLALDPRTRFSAIRYVIAKAAFESTVIGGSTCISLLPPLLSGLSLAMPSLGDHSGVYEGLEFAIARWRQLTAYLLHPNRSQGTSLVLSEGISTQEAQKLTVLLNKILEPFVSGDREGRYEQENNLREVIVECATFGYVLLSQPYDYRFRFESESEPNTLVVCPGLDKLIDEEGRCYQVPLPQIVAPVVEAI</sequence>